<dbReference type="Pfam" id="PF09994">
    <property type="entry name" value="T6SS_Tle1-like_cat"/>
    <property type="match status" value="1"/>
</dbReference>
<reference evidence="3 4" key="1">
    <citation type="submission" date="2020-01" db="EMBL/GenBank/DDBJ databases">
        <authorList>
            <consortium name="DOE Joint Genome Institute"/>
            <person name="Haridas S."/>
            <person name="Albert R."/>
            <person name="Binder M."/>
            <person name="Bloem J."/>
            <person name="Labutti K."/>
            <person name="Salamov A."/>
            <person name="Andreopoulos B."/>
            <person name="Baker S.E."/>
            <person name="Barry K."/>
            <person name="Bills G."/>
            <person name="Bluhm B.H."/>
            <person name="Cannon C."/>
            <person name="Castanera R."/>
            <person name="Culley D.E."/>
            <person name="Daum C."/>
            <person name="Ezra D."/>
            <person name="Gonzalez J.B."/>
            <person name="Henrissat B."/>
            <person name="Kuo A."/>
            <person name="Liang C."/>
            <person name="Lipzen A."/>
            <person name="Lutzoni F."/>
            <person name="Magnuson J."/>
            <person name="Mondo S."/>
            <person name="Nolan M."/>
            <person name="Ohm R."/>
            <person name="Pangilinan J."/>
            <person name="Park H.-J.H."/>
            <person name="Ramirez L."/>
            <person name="Alfaro M."/>
            <person name="Sun H."/>
            <person name="Tritt A."/>
            <person name="Yoshinaga Y."/>
            <person name="Zwiers L.-H.L."/>
            <person name="Turgeon B.G."/>
            <person name="Goodwin S.B."/>
            <person name="Spatafora J.W."/>
            <person name="Crous P.W."/>
            <person name="Grigoriev I.V."/>
        </authorList>
    </citation>
    <scope>NUCLEOTIDE SEQUENCE [LARGE SCALE GENOMIC DNA]</scope>
    <source>
        <strain evidence="3 4">CBS 611.86</strain>
    </source>
</reference>
<dbReference type="PANTHER" id="PTHR33840:SF1">
    <property type="entry name" value="TLE1 PHOSPHOLIPASE DOMAIN-CONTAINING PROTEIN"/>
    <property type="match status" value="1"/>
</dbReference>
<accession>A0A7C8MC37</accession>
<keyword evidence="4" id="KW-1185">Reference proteome</keyword>
<feature type="domain" description="T6SS Phospholipase effector Tle1-like catalytic" evidence="2">
    <location>
        <begin position="34"/>
        <end position="379"/>
    </location>
</feature>
<protein>
    <recommendedName>
        <fullName evidence="2">T6SS Phospholipase effector Tle1-like catalytic domain-containing protein</fullName>
    </recommendedName>
</protein>
<evidence type="ECO:0000256" key="1">
    <source>
        <dbReference type="SAM" id="MobiDB-lite"/>
    </source>
</evidence>
<feature type="region of interest" description="Disordered" evidence="1">
    <location>
        <begin position="238"/>
        <end position="302"/>
    </location>
</feature>
<comment type="caution">
    <text evidence="3">The sequence shown here is derived from an EMBL/GenBank/DDBJ whole genome shotgun (WGS) entry which is preliminary data.</text>
</comment>
<gene>
    <name evidence="3" type="ORF">BDV95DRAFT_604304</name>
</gene>
<evidence type="ECO:0000313" key="4">
    <source>
        <dbReference type="Proteomes" id="UP000481861"/>
    </source>
</evidence>
<evidence type="ECO:0000313" key="3">
    <source>
        <dbReference type="EMBL" id="KAF2874099.1"/>
    </source>
</evidence>
<dbReference type="OrthoDB" id="3162439at2759"/>
<dbReference type="Proteomes" id="UP000481861">
    <property type="component" value="Unassembled WGS sequence"/>
</dbReference>
<proteinExistence type="predicted"/>
<sequence length="554" mass="61900">MTTSQTLSVVEDNTSLPTSVRALKDPRASNSQQRTVVICLDGTGDRFDRDNSNVVHFVSCLKKDTPNQQVTYYQSGIGTYDEGGLQNGIGAGMDMAVGSGLGIHIKDAYRFLMYNHREGDKICLLGFSRGAYTVRCLAGMLHKVGLLPAGNIAQVNFAYDHYKDDSPDGWEMSAHFKRTFCTDVDVYFVGVWDCVASVGYIPRKLPFSKSPTNSIHYFRHAMALDEHRSKFELCQWREQDPDDSNNGDAVRKSLGAESPRASKDVELPPNGDAVTHGARNLDPFSDANAHDGGNSGPHSDVLVNGIKKGLRHADRDDEQQKLEAYFEAYENSKGSRKAAETDALEVWFMGAHADIGGGAVNNEVRHRLSQIPLRWMFRQCFECNTGILFDTASLIEQGLDLDSIYPTYQPATRPICGPAPALLEAYAQNKVPPLRFRLATFAVGDAAPPRAQEPRQLSLLCEGTEDHFDALAPVNDQLALAKLWWVLELWPVKLRFLARNGVAWVKRLGFNLGRYRPVREREPKMHWTVQCMIDEGKYRIKTRMLRDAAWQVVA</sequence>
<dbReference type="EMBL" id="JAADJZ010000006">
    <property type="protein sequence ID" value="KAF2874099.1"/>
    <property type="molecule type" value="Genomic_DNA"/>
</dbReference>
<dbReference type="AlphaFoldDB" id="A0A7C8MC37"/>
<organism evidence="3 4">
    <name type="scientific">Massariosphaeria phaeospora</name>
    <dbReference type="NCBI Taxonomy" id="100035"/>
    <lineage>
        <taxon>Eukaryota</taxon>
        <taxon>Fungi</taxon>
        <taxon>Dikarya</taxon>
        <taxon>Ascomycota</taxon>
        <taxon>Pezizomycotina</taxon>
        <taxon>Dothideomycetes</taxon>
        <taxon>Pleosporomycetidae</taxon>
        <taxon>Pleosporales</taxon>
        <taxon>Pleosporales incertae sedis</taxon>
        <taxon>Massariosphaeria</taxon>
    </lineage>
</organism>
<dbReference type="InterPro" id="IPR018712">
    <property type="entry name" value="Tle1-like_cat"/>
</dbReference>
<dbReference type="PANTHER" id="PTHR33840">
    <property type="match status" value="1"/>
</dbReference>
<name>A0A7C8MC37_9PLEO</name>
<evidence type="ECO:0000259" key="2">
    <source>
        <dbReference type="Pfam" id="PF09994"/>
    </source>
</evidence>